<keyword evidence="8" id="KW-0699">rRNA-binding</keyword>
<dbReference type="Pfam" id="PF00035">
    <property type="entry name" value="dsrm"/>
    <property type="match status" value="1"/>
</dbReference>
<comment type="similarity">
    <text evidence="2">Belongs to the ribonuclease III family.</text>
</comment>
<dbReference type="SMART" id="SM00358">
    <property type="entry name" value="DSRM"/>
    <property type="match status" value="1"/>
</dbReference>
<comment type="function">
    <text evidence="8">Digests double-stranded RNA. Involved in the processing of primary rRNA transcript to yield the immediate precursors to the large and small rRNAs (23S and 16S). Processes some mRNAs, and tRNAs when they are encoded in the rRNA operon. Processes pre-crRNA and tracrRNA of type II CRISPR loci if present in the organism.</text>
</comment>
<dbReference type="InterPro" id="IPR011907">
    <property type="entry name" value="RNase_III"/>
</dbReference>
<reference evidence="11 12" key="1">
    <citation type="submission" date="2022-10" db="EMBL/GenBank/DDBJ databases">
        <title>Comparative genomics and taxonomic characterization of three novel marine species of genus Reichenbachiella exhibiting antioxidant and polysaccharide degradation activities.</title>
        <authorList>
            <person name="Muhammad N."/>
            <person name="Lee Y.-J."/>
            <person name="Ko J."/>
            <person name="Kim S.-G."/>
        </authorList>
    </citation>
    <scope>NUCLEOTIDE SEQUENCE [LARGE SCALE GENOMIC DNA]</scope>
    <source>
        <strain evidence="11 12">ABR2-5</strain>
    </source>
</reference>
<evidence type="ECO:0000256" key="4">
    <source>
        <dbReference type="ARBA" id="ARBA00022722"/>
    </source>
</evidence>
<dbReference type="EC" id="3.1.26.3" evidence="8"/>
<dbReference type="PANTHER" id="PTHR11207">
    <property type="entry name" value="RIBONUCLEASE III"/>
    <property type="match status" value="1"/>
</dbReference>
<keyword evidence="5 8" id="KW-0255">Endonuclease</keyword>
<evidence type="ECO:0000256" key="6">
    <source>
        <dbReference type="ARBA" id="ARBA00022801"/>
    </source>
</evidence>
<dbReference type="Gene3D" id="3.30.160.20">
    <property type="match status" value="1"/>
</dbReference>
<dbReference type="EMBL" id="JAOYOD010000001">
    <property type="protein sequence ID" value="MCV9386487.1"/>
    <property type="molecule type" value="Genomic_DNA"/>
</dbReference>
<dbReference type="Gene3D" id="1.10.1520.10">
    <property type="entry name" value="Ribonuclease III domain"/>
    <property type="match status" value="1"/>
</dbReference>
<dbReference type="PROSITE" id="PS50137">
    <property type="entry name" value="DS_RBD"/>
    <property type="match status" value="1"/>
</dbReference>
<feature type="binding site" evidence="8">
    <location>
        <position position="108"/>
    </location>
    <ligand>
        <name>Mg(2+)</name>
        <dbReference type="ChEBI" id="CHEBI:18420"/>
    </ligand>
</feature>
<dbReference type="PANTHER" id="PTHR11207:SF0">
    <property type="entry name" value="RIBONUCLEASE 3"/>
    <property type="match status" value="1"/>
</dbReference>
<comment type="subunit">
    <text evidence="8">Homodimer.</text>
</comment>
<evidence type="ECO:0000256" key="7">
    <source>
        <dbReference type="ARBA" id="ARBA00022884"/>
    </source>
</evidence>
<dbReference type="Proteomes" id="UP001300692">
    <property type="component" value="Unassembled WGS sequence"/>
</dbReference>
<evidence type="ECO:0000256" key="2">
    <source>
        <dbReference type="ARBA" id="ARBA00010183"/>
    </source>
</evidence>
<name>A0ABT3CS34_9BACT</name>
<keyword evidence="8" id="KW-0479">Metal-binding</keyword>
<evidence type="ECO:0000313" key="12">
    <source>
        <dbReference type="Proteomes" id="UP001300692"/>
    </source>
</evidence>
<keyword evidence="4 8" id="KW-0540">Nuclease</keyword>
<evidence type="ECO:0000259" key="9">
    <source>
        <dbReference type="PROSITE" id="PS50137"/>
    </source>
</evidence>
<feature type="domain" description="RNase III" evidence="10">
    <location>
        <begin position="1"/>
        <end position="122"/>
    </location>
</feature>
<keyword evidence="8" id="KW-0963">Cytoplasm</keyword>
<dbReference type="SUPFAM" id="SSF69065">
    <property type="entry name" value="RNase III domain-like"/>
    <property type="match status" value="1"/>
</dbReference>
<organism evidence="11 12">
    <name type="scientific">Reichenbachiella ulvae</name>
    <dbReference type="NCBI Taxonomy" id="2980104"/>
    <lineage>
        <taxon>Bacteria</taxon>
        <taxon>Pseudomonadati</taxon>
        <taxon>Bacteroidota</taxon>
        <taxon>Cytophagia</taxon>
        <taxon>Cytophagales</taxon>
        <taxon>Reichenbachiellaceae</taxon>
        <taxon>Reichenbachiella</taxon>
    </lineage>
</organism>
<evidence type="ECO:0000259" key="10">
    <source>
        <dbReference type="PROSITE" id="PS50142"/>
    </source>
</evidence>
<feature type="binding site" evidence="8">
    <location>
        <position position="111"/>
    </location>
    <ligand>
        <name>Mg(2+)</name>
        <dbReference type="ChEBI" id="CHEBI:18420"/>
    </ligand>
</feature>
<dbReference type="PROSITE" id="PS50142">
    <property type="entry name" value="RNASE_3_2"/>
    <property type="match status" value="1"/>
</dbReference>
<protein>
    <recommendedName>
        <fullName evidence="8">Ribonuclease 3</fullName>
        <ecNumber evidence="8">3.1.26.3</ecNumber>
    </recommendedName>
    <alternativeName>
        <fullName evidence="8">Ribonuclease III</fullName>
        <shortName evidence="8">RNase III</shortName>
    </alternativeName>
</protein>
<evidence type="ECO:0000313" key="11">
    <source>
        <dbReference type="EMBL" id="MCV9386487.1"/>
    </source>
</evidence>
<evidence type="ECO:0000256" key="5">
    <source>
        <dbReference type="ARBA" id="ARBA00022759"/>
    </source>
</evidence>
<evidence type="ECO:0000256" key="1">
    <source>
        <dbReference type="ARBA" id="ARBA00000109"/>
    </source>
</evidence>
<feature type="active site" evidence="8">
    <location>
        <position position="111"/>
    </location>
</feature>
<dbReference type="CDD" id="cd00593">
    <property type="entry name" value="RIBOc"/>
    <property type="match status" value="1"/>
</dbReference>
<feature type="domain" description="DRBM" evidence="9">
    <location>
        <begin position="150"/>
        <end position="218"/>
    </location>
</feature>
<dbReference type="HAMAP" id="MF_00104">
    <property type="entry name" value="RNase_III"/>
    <property type="match status" value="1"/>
</dbReference>
<evidence type="ECO:0000256" key="3">
    <source>
        <dbReference type="ARBA" id="ARBA00022664"/>
    </source>
</evidence>
<comment type="subcellular location">
    <subcellularLocation>
        <location evidence="8">Cytoplasm</location>
    </subcellularLocation>
</comment>
<dbReference type="SUPFAM" id="SSF54768">
    <property type="entry name" value="dsRNA-binding domain-like"/>
    <property type="match status" value="1"/>
</dbReference>
<keyword evidence="8" id="KW-0460">Magnesium</keyword>
<dbReference type="InterPro" id="IPR000999">
    <property type="entry name" value="RNase_III_dom"/>
</dbReference>
<keyword evidence="12" id="KW-1185">Reference proteome</keyword>
<keyword evidence="7 8" id="KW-0694">RNA-binding</keyword>
<comment type="cofactor">
    <cofactor evidence="8">
        <name>Mg(2+)</name>
        <dbReference type="ChEBI" id="CHEBI:18420"/>
    </cofactor>
</comment>
<keyword evidence="8" id="KW-0819">tRNA processing</keyword>
<dbReference type="CDD" id="cd10845">
    <property type="entry name" value="DSRM_RNAse_III_family"/>
    <property type="match status" value="1"/>
</dbReference>
<feature type="binding site" evidence="8">
    <location>
        <position position="36"/>
    </location>
    <ligand>
        <name>Mg(2+)</name>
        <dbReference type="ChEBI" id="CHEBI:18420"/>
    </ligand>
</feature>
<keyword evidence="6 8" id="KW-0378">Hydrolase</keyword>
<dbReference type="RefSeq" id="WP_264140418.1">
    <property type="nucleotide sequence ID" value="NZ_JAOYOD010000001.1"/>
</dbReference>
<evidence type="ECO:0000256" key="8">
    <source>
        <dbReference type="HAMAP-Rule" id="MF_00104"/>
    </source>
</evidence>
<dbReference type="InterPro" id="IPR014720">
    <property type="entry name" value="dsRBD_dom"/>
</dbReference>
<keyword evidence="8" id="KW-0698">rRNA processing</keyword>
<dbReference type="NCBIfam" id="TIGR02191">
    <property type="entry name" value="RNaseIII"/>
    <property type="match status" value="1"/>
</dbReference>
<dbReference type="SMART" id="SM00535">
    <property type="entry name" value="RIBOc"/>
    <property type="match status" value="1"/>
</dbReference>
<comment type="catalytic activity">
    <reaction evidence="1 8">
        <text>Endonucleolytic cleavage to 5'-phosphomonoester.</text>
        <dbReference type="EC" id="3.1.26.3"/>
    </reaction>
</comment>
<dbReference type="PROSITE" id="PS00517">
    <property type="entry name" value="RNASE_3_1"/>
    <property type="match status" value="1"/>
</dbReference>
<keyword evidence="3 8" id="KW-0507">mRNA processing</keyword>
<sequence>MGGKPSNIDLYYLAMRHTSAAKENRKGFLESNERLEYLGDAVLGLVVAEYLFNKYPFKDEGFLTEVRSRIVNRENLNQLSKKIGLEEIIQFNGHMKGSKQSFKSIYGDALEALVGAVYLDKGHKFAKNFILKKLIIPHVDIDMIISTDTNFKSKVIEWSQKENKVLNFEVTELDSKKHFKKFEAKLFVGKKQISVGHGLSKKKAEQDAAEKSCQILNIE</sequence>
<comment type="caution">
    <text evidence="11">The sequence shown here is derived from an EMBL/GenBank/DDBJ whole genome shotgun (WGS) entry which is preliminary data.</text>
</comment>
<dbReference type="GO" id="GO:0004525">
    <property type="term" value="F:ribonuclease III activity"/>
    <property type="evidence" value="ECO:0007669"/>
    <property type="project" value="UniProtKB-EC"/>
</dbReference>
<dbReference type="Pfam" id="PF14622">
    <property type="entry name" value="Ribonucleas_3_3"/>
    <property type="match status" value="1"/>
</dbReference>
<accession>A0ABT3CS34</accession>
<dbReference type="InterPro" id="IPR036389">
    <property type="entry name" value="RNase_III_sf"/>
</dbReference>
<feature type="active site" evidence="8">
    <location>
        <position position="40"/>
    </location>
</feature>
<gene>
    <name evidence="8 11" type="primary">rnc</name>
    <name evidence="11" type="ORF">N7U62_07420</name>
</gene>
<proteinExistence type="inferred from homology"/>